<dbReference type="PANTHER" id="PTHR30294:SF29">
    <property type="entry name" value="MULTIDRUG ABC TRANSPORTER PERMEASE YBHS-RELATED"/>
    <property type="match status" value="1"/>
</dbReference>
<name>A0ABS9H4H7_9BACL</name>
<feature type="transmembrane region" description="Helical" evidence="6">
    <location>
        <begin position="20"/>
        <end position="39"/>
    </location>
</feature>
<feature type="transmembrane region" description="Helical" evidence="6">
    <location>
        <begin position="371"/>
        <end position="393"/>
    </location>
</feature>
<dbReference type="EMBL" id="JAKIJS010000001">
    <property type="protein sequence ID" value="MCF6138798.1"/>
    <property type="molecule type" value="Genomic_DNA"/>
</dbReference>
<evidence type="ECO:0000259" key="7">
    <source>
        <dbReference type="Pfam" id="PF12698"/>
    </source>
</evidence>
<accession>A0ABS9H4H7</accession>
<comment type="caution">
    <text evidence="8">The sequence shown here is derived from an EMBL/GenBank/DDBJ whole genome shotgun (WGS) entry which is preliminary data.</text>
</comment>
<dbReference type="InterPro" id="IPR051449">
    <property type="entry name" value="ABC-2_transporter_component"/>
</dbReference>
<keyword evidence="2" id="KW-1003">Cell membrane</keyword>
<dbReference type="Gene3D" id="3.40.1710.10">
    <property type="entry name" value="abc type-2 transporter like domain"/>
    <property type="match status" value="1"/>
</dbReference>
<protein>
    <submittedName>
        <fullName evidence="8">ABC transporter permease</fullName>
    </submittedName>
</protein>
<feature type="transmembrane region" description="Helical" evidence="6">
    <location>
        <begin position="317"/>
        <end position="335"/>
    </location>
</feature>
<evidence type="ECO:0000256" key="5">
    <source>
        <dbReference type="ARBA" id="ARBA00023136"/>
    </source>
</evidence>
<feature type="transmembrane region" description="Helical" evidence="6">
    <location>
        <begin position="208"/>
        <end position="228"/>
    </location>
</feature>
<keyword evidence="9" id="KW-1185">Reference proteome</keyword>
<organism evidence="8 9">
    <name type="scientific">Pseudalkalibacillus berkeleyi</name>
    <dbReference type="NCBI Taxonomy" id="1069813"/>
    <lineage>
        <taxon>Bacteria</taxon>
        <taxon>Bacillati</taxon>
        <taxon>Bacillota</taxon>
        <taxon>Bacilli</taxon>
        <taxon>Bacillales</taxon>
        <taxon>Fictibacillaceae</taxon>
        <taxon>Pseudalkalibacillus</taxon>
    </lineage>
</organism>
<keyword evidence="3 6" id="KW-0812">Transmembrane</keyword>
<keyword evidence="4 6" id="KW-1133">Transmembrane helix</keyword>
<evidence type="ECO:0000256" key="2">
    <source>
        <dbReference type="ARBA" id="ARBA00022475"/>
    </source>
</evidence>
<dbReference type="PANTHER" id="PTHR30294">
    <property type="entry name" value="MEMBRANE COMPONENT OF ABC TRANSPORTER YHHJ-RELATED"/>
    <property type="match status" value="1"/>
</dbReference>
<evidence type="ECO:0000256" key="6">
    <source>
        <dbReference type="SAM" id="Phobius"/>
    </source>
</evidence>
<dbReference type="Proteomes" id="UP001649381">
    <property type="component" value="Unassembled WGS sequence"/>
</dbReference>
<evidence type="ECO:0000313" key="8">
    <source>
        <dbReference type="EMBL" id="MCF6138798.1"/>
    </source>
</evidence>
<sequence>MRAMTLAKTQLKEVFNQPIAWIVLFVMPIALIGFLLYGLEHVIKSKSLLPPFDVAIVDADDTEGTRQLIQQFKDNGELISFRVVDEVKANTLIEENKIAAILKVPEGFTDGIRDGDNKQVTVIGNNQRPFQSALFNEMMNSSADLVSAAQSGVNTIYDYMVEVGHEGEYLQRVADIKILEFTSFAFNRKSMFDKSEVNAFEGVTPLKYYSTSGIIFLLLLTGLLTMSLTSSTKDKIDERLRTFGVSTISHVSSAFITTFVILFMQAMLLLSGLFLLTEVSVTGHWGWSIVAIITMIIAISVWYTFLSNLPIPSGIQFFVGLIGIMVFTASGSLLFPEAYYTGFLEWVNLSTLTHWIHTMFIHALFVYNKEIILASIGVLGGMTGLLFSSSLLLRQVRRI</sequence>
<feature type="transmembrane region" description="Helical" evidence="6">
    <location>
        <begin position="285"/>
        <end position="305"/>
    </location>
</feature>
<evidence type="ECO:0000313" key="9">
    <source>
        <dbReference type="Proteomes" id="UP001649381"/>
    </source>
</evidence>
<dbReference type="RefSeq" id="WP_236336849.1">
    <property type="nucleotide sequence ID" value="NZ_JAKIJS010000001.1"/>
</dbReference>
<evidence type="ECO:0000256" key="4">
    <source>
        <dbReference type="ARBA" id="ARBA00022989"/>
    </source>
</evidence>
<feature type="domain" description="ABC-2 type transporter transmembrane" evidence="7">
    <location>
        <begin position="21"/>
        <end position="388"/>
    </location>
</feature>
<feature type="transmembrane region" description="Helical" evidence="6">
    <location>
        <begin position="248"/>
        <end position="276"/>
    </location>
</feature>
<dbReference type="Pfam" id="PF12698">
    <property type="entry name" value="ABC2_membrane_3"/>
    <property type="match status" value="1"/>
</dbReference>
<gene>
    <name evidence="8" type="ORF">L2716_13760</name>
</gene>
<evidence type="ECO:0000256" key="1">
    <source>
        <dbReference type="ARBA" id="ARBA00004651"/>
    </source>
</evidence>
<comment type="subcellular location">
    <subcellularLocation>
        <location evidence="1">Cell membrane</location>
        <topology evidence="1">Multi-pass membrane protein</topology>
    </subcellularLocation>
</comment>
<evidence type="ECO:0000256" key="3">
    <source>
        <dbReference type="ARBA" id="ARBA00022692"/>
    </source>
</evidence>
<proteinExistence type="predicted"/>
<keyword evidence="5 6" id="KW-0472">Membrane</keyword>
<dbReference type="InterPro" id="IPR013525">
    <property type="entry name" value="ABC2_TM"/>
</dbReference>
<reference evidence="8 9" key="1">
    <citation type="submission" date="2022-01" db="EMBL/GenBank/DDBJ databases">
        <title>Alkalihalobacillus sp. EGI L200015, a novel bacterium isolated from a salt lake sediment.</title>
        <authorList>
            <person name="Gao L."/>
            <person name="Fang B.-Z."/>
            <person name="Li W.-J."/>
        </authorList>
    </citation>
    <scope>NUCLEOTIDE SEQUENCE [LARGE SCALE GENOMIC DNA]</scope>
    <source>
        <strain evidence="8 9">KCTC 12718</strain>
    </source>
</reference>